<dbReference type="EMBL" id="FNNG01000019">
    <property type="protein sequence ID" value="SDX77075.1"/>
    <property type="molecule type" value="Genomic_DNA"/>
</dbReference>
<dbReference type="InterPro" id="IPR013324">
    <property type="entry name" value="RNA_pol_sigma_r3/r4-like"/>
</dbReference>
<evidence type="ECO:0000313" key="7">
    <source>
        <dbReference type="EMBL" id="SDX77075.1"/>
    </source>
</evidence>
<evidence type="ECO:0000256" key="3">
    <source>
        <dbReference type="ARBA" id="ARBA00023082"/>
    </source>
</evidence>
<dbReference type="NCBIfam" id="TIGR02937">
    <property type="entry name" value="sigma70-ECF"/>
    <property type="match status" value="1"/>
</dbReference>
<keyword evidence="5" id="KW-0804">Transcription</keyword>
<dbReference type="SUPFAM" id="SSF88659">
    <property type="entry name" value="Sigma3 and sigma4 domains of RNA polymerase sigma factors"/>
    <property type="match status" value="1"/>
</dbReference>
<dbReference type="Pfam" id="PF08281">
    <property type="entry name" value="Sigma70_r4_2"/>
    <property type="match status" value="1"/>
</dbReference>
<dbReference type="Gene3D" id="1.10.10.10">
    <property type="entry name" value="Winged helix-like DNA-binding domain superfamily/Winged helix DNA-binding domain"/>
    <property type="match status" value="1"/>
</dbReference>
<dbReference type="InterPro" id="IPR039425">
    <property type="entry name" value="RNA_pol_sigma-70-like"/>
</dbReference>
<evidence type="ECO:0000256" key="4">
    <source>
        <dbReference type="ARBA" id="ARBA00023125"/>
    </source>
</evidence>
<reference evidence="7 8" key="1">
    <citation type="submission" date="2016-10" db="EMBL/GenBank/DDBJ databases">
        <authorList>
            <person name="de Groot N.N."/>
        </authorList>
    </citation>
    <scope>NUCLEOTIDE SEQUENCE [LARGE SCALE GENOMIC DNA]</scope>
    <source>
        <strain evidence="7 8">DSM 23310</strain>
    </source>
</reference>
<dbReference type="GO" id="GO:0003677">
    <property type="term" value="F:DNA binding"/>
    <property type="evidence" value="ECO:0007669"/>
    <property type="project" value="UniProtKB-KW"/>
</dbReference>
<evidence type="ECO:0000256" key="2">
    <source>
        <dbReference type="ARBA" id="ARBA00023015"/>
    </source>
</evidence>
<protein>
    <submittedName>
        <fullName evidence="7">RNA polymerase sigma-70 factor, ECF subfamily</fullName>
    </submittedName>
</protein>
<dbReference type="Gene3D" id="1.10.1740.10">
    <property type="match status" value="1"/>
</dbReference>
<dbReference type="PANTHER" id="PTHR43133:SF8">
    <property type="entry name" value="RNA POLYMERASE SIGMA FACTOR HI_1459-RELATED"/>
    <property type="match status" value="1"/>
</dbReference>
<dbReference type="InterPro" id="IPR014284">
    <property type="entry name" value="RNA_pol_sigma-70_dom"/>
</dbReference>
<dbReference type="InterPro" id="IPR036388">
    <property type="entry name" value="WH-like_DNA-bd_sf"/>
</dbReference>
<dbReference type="CDD" id="cd06171">
    <property type="entry name" value="Sigma70_r4"/>
    <property type="match status" value="1"/>
</dbReference>
<evidence type="ECO:0000256" key="1">
    <source>
        <dbReference type="ARBA" id="ARBA00010641"/>
    </source>
</evidence>
<name>A0A1H3EEL1_9FIRM</name>
<organism evidence="7 8">
    <name type="scientific">Tepidimicrobium xylanilyticum</name>
    <dbReference type="NCBI Taxonomy" id="1123352"/>
    <lineage>
        <taxon>Bacteria</taxon>
        <taxon>Bacillati</taxon>
        <taxon>Bacillota</taxon>
        <taxon>Tissierellia</taxon>
        <taxon>Tissierellales</taxon>
        <taxon>Tepidimicrobiaceae</taxon>
        <taxon>Tepidimicrobium</taxon>
    </lineage>
</organism>
<dbReference type="AlphaFoldDB" id="A0A1H3EEL1"/>
<evidence type="ECO:0000256" key="5">
    <source>
        <dbReference type="ARBA" id="ARBA00023163"/>
    </source>
</evidence>
<keyword evidence="8" id="KW-1185">Reference proteome</keyword>
<feature type="domain" description="RNA polymerase sigma factor 70 region 4 type 2" evidence="6">
    <location>
        <begin position="122"/>
        <end position="174"/>
    </location>
</feature>
<dbReference type="Proteomes" id="UP000198828">
    <property type="component" value="Unassembled WGS sequence"/>
</dbReference>
<dbReference type="GO" id="GO:0006352">
    <property type="term" value="P:DNA-templated transcription initiation"/>
    <property type="evidence" value="ECO:0007669"/>
    <property type="project" value="InterPro"/>
</dbReference>
<evidence type="ECO:0000313" key="8">
    <source>
        <dbReference type="Proteomes" id="UP000198828"/>
    </source>
</evidence>
<dbReference type="SUPFAM" id="SSF88946">
    <property type="entry name" value="Sigma2 domain of RNA polymerase sigma factors"/>
    <property type="match status" value="1"/>
</dbReference>
<comment type="similarity">
    <text evidence="1">Belongs to the sigma-70 factor family. ECF subfamily.</text>
</comment>
<accession>A0A1H3EEL1</accession>
<proteinExistence type="inferred from homology"/>
<dbReference type="PANTHER" id="PTHR43133">
    <property type="entry name" value="RNA POLYMERASE ECF-TYPE SIGMA FACTO"/>
    <property type="match status" value="1"/>
</dbReference>
<dbReference type="GO" id="GO:0016987">
    <property type="term" value="F:sigma factor activity"/>
    <property type="evidence" value="ECO:0007669"/>
    <property type="project" value="UniProtKB-KW"/>
</dbReference>
<evidence type="ECO:0000259" key="6">
    <source>
        <dbReference type="Pfam" id="PF08281"/>
    </source>
</evidence>
<dbReference type="InterPro" id="IPR013325">
    <property type="entry name" value="RNA_pol_sigma_r2"/>
</dbReference>
<sequence>MGNLIILLFGVMMDDKVDFINKIFSKMNVKMYNISLNILKDKFDAEEAVSQTFLKIIENIEKISTLPCSQIEPYCVVILKNETMNIIRKRKKIIYVENVDYIDRSEEDYNIEEEYLETVDKEQLLSCINKLSDDEKFFLHLRFVNEMRFKDISELLKITEEAAKKRSQRILEKLRLYCEEGGLNVSNI</sequence>
<keyword evidence="3" id="KW-0731">Sigma factor</keyword>
<gene>
    <name evidence="7" type="ORF">SAMN05660923_02901</name>
</gene>
<keyword evidence="4" id="KW-0238">DNA-binding</keyword>
<dbReference type="InterPro" id="IPR013249">
    <property type="entry name" value="RNA_pol_sigma70_r4_t2"/>
</dbReference>
<keyword evidence="2" id="KW-0805">Transcription regulation</keyword>